<proteinExistence type="predicted"/>
<accession>J7RJ61</accession>
<sequence length="232" mass="25159">MCWFRSAGLTLFHGTETAAVAAVERTGWPPLLSCGVPVRFLLGAEGGGPFSLPRRWLRNSCSSGRASSGGALLQMFPHLAIVQRQGGSGRKGAEENCRPSPTVLISAVLQGFLRCGGEGAGGPAPAFFAFVFCSPSLSLSEGSVVFLPRWNNNPRKKRRCKLFVLSVCVCCKGSQWYFGSLGFYIKVCWAERCGGGGRQRLGSIRLVYMYLSMVESTNIFDKTHIIYQKSGD</sequence>
<dbReference type="GeneID" id="34525233"/>
<reference evidence="3" key="2">
    <citation type="submission" date="2012-08" db="EMBL/GenBank/DDBJ databases">
        <title>Genome sequence of Kazachstania naganishii.</title>
        <authorList>
            <person name="Gordon J.L."/>
            <person name="Armisen D."/>
            <person name="Proux-Wera E."/>
            <person name="OhEigeartaigh S.S."/>
            <person name="Byrne K.P."/>
            <person name="Wolfe K.H."/>
        </authorList>
    </citation>
    <scope>NUCLEOTIDE SEQUENCE [LARGE SCALE GENOMIC DNA]</scope>
    <source>
        <strain evidence="3">ATCC MYA-139 / BCRC 22969 / CBS 8797 / CCRC 22969 / KCTC 17520 / NBRC 10181 / NCYC 3082</strain>
    </source>
</reference>
<keyword evidence="3" id="KW-1185">Reference proteome</keyword>
<gene>
    <name evidence="2" type="primary">KNAG0C04510</name>
    <name evidence="2" type="ordered locus">KNAG_0C04510</name>
</gene>
<dbReference type="HOGENOM" id="CLU_1195030_0_0_1"/>
<reference evidence="2 3" key="1">
    <citation type="journal article" date="2011" name="Proc. Natl. Acad. Sci. U.S.A.">
        <title>Evolutionary erosion of yeast sex chromosomes by mating-type switching accidents.</title>
        <authorList>
            <person name="Gordon J.L."/>
            <person name="Armisen D."/>
            <person name="Proux-Wera E."/>
            <person name="Oheigeartaigh S.S."/>
            <person name="Byrne K.P."/>
            <person name="Wolfe K.H."/>
        </authorList>
    </citation>
    <scope>NUCLEOTIDE SEQUENCE [LARGE SCALE GENOMIC DNA]</scope>
    <source>
        <strain evidence="3">ATCC MYA-139 / BCRC 22969 / CBS 8797 / CCRC 22969 / KCTC 17520 / NBRC 10181 / NCYC 3082</strain>
    </source>
</reference>
<dbReference type="RefSeq" id="XP_022463799.1">
    <property type="nucleotide sequence ID" value="XM_022607177.1"/>
</dbReference>
<organism evidence="2 3">
    <name type="scientific">Huiozyma naganishii (strain ATCC MYA-139 / BCRC 22969 / CBS 8797 / KCTC 17520 / NBRC 10181 / NCYC 3082 / Yp74L-3)</name>
    <name type="common">Yeast</name>
    <name type="synonym">Kazachstania naganishii</name>
    <dbReference type="NCBI Taxonomy" id="1071383"/>
    <lineage>
        <taxon>Eukaryota</taxon>
        <taxon>Fungi</taxon>
        <taxon>Dikarya</taxon>
        <taxon>Ascomycota</taxon>
        <taxon>Saccharomycotina</taxon>
        <taxon>Saccharomycetes</taxon>
        <taxon>Saccharomycetales</taxon>
        <taxon>Saccharomycetaceae</taxon>
        <taxon>Huiozyma</taxon>
    </lineage>
</organism>
<evidence type="ECO:0000313" key="3">
    <source>
        <dbReference type="Proteomes" id="UP000006310"/>
    </source>
</evidence>
<evidence type="ECO:0000313" key="2">
    <source>
        <dbReference type="EMBL" id="CCK69553.1"/>
    </source>
</evidence>
<protein>
    <submittedName>
        <fullName evidence="2">Uncharacterized protein</fullName>
    </submittedName>
</protein>
<feature type="signal peptide" evidence="1">
    <location>
        <begin position="1"/>
        <end position="17"/>
    </location>
</feature>
<evidence type="ECO:0000256" key="1">
    <source>
        <dbReference type="SAM" id="SignalP"/>
    </source>
</evidence>
<dbReference type="AlphaFoldDB" id="J7RJ61"/>
<dbReference type="EMBL" id="HE978316">
    <property type="protein sequence ID" value="CCK69553.1"/>
    <property type="molecule type" value="Genomic_DNA"/>
</dbReference>
<dbReference type="Proteomes" id="UP000006310">
    <property type="component" value="Chromosome 3"/>
</dbReference>
<keyword evidence="1" id="KW-0732">Signal</keyword>
<name>J7RJ61_HUIN7</name>
<feature type="chain" id="PRO_5003796210" evidence="1">
    <location>
        <begin position="18"/>
        <end position="232"/>
    </location>
</feature>
<dbReference type="KEGG" id="kng:KNAG_0C04510"/>